<dbReference type="InterPro" id="IPR011249">
    <property type="entry name" value="Metalloenz_LuxS/M16"/>
</dbReference>
<proteinExistence type="inferred from homology"/>
<dbReference type="Proteomes" id="UP000237846">
    <property type="component" value="Unassembled WGS sequence"/>
</dbReference>
<feature type="domain" description="Peptidase M16 C-terminal" evidence="3">
    <location>
        <begin position="174"/>
        <end position="356"/>
    </location>
</feature>
<dbReference type="OrthoDB" id="9811314at2"/>
<dbReference type="Pfam" id="PF00675">
    <property type="entry name" value="Peptidase_M16"/>
    <property type="match status" value="1"/>
</dbReference>
<dbReference type="Gene3D" id="3.30.830.10">
    <property type="entry name" value="Metalloenzyme, LuxS/M16 peptidase-like"/>
    <property type="match status" value="2"/>
</dbReference>
<evidence type="ECO:0000313" key="5">
    <source>
        <dbReference type="Proteomes" id="UP000237846"/>
    </source>
</evidence>
<dbReference type="GO" id="GO:0046872">
    <property type="term" value="F:metal ion binding"/>
    <property type="evidence" value="ECO:0007669"/>
    <property type="project" value="InterPro"/>
</dbReference>
<protein>
    <submittedName>
        <fullName evidence="4">Putative Zn-dependent peptidase</fullName>
    </submittedName>
</protein>
<dbReference type="EMBL" id="PVZC01000009">
    <property type="protein sequence ID" value="PRX95790.1"/>
    <property type="molecule type" value="Genomic_DNA"/>
</dbReference>
<dbReference type="SUPFAM" id="SSF63411">
    <property type="entry name" value="LuxS/MPP-like metallohydrolase"/>
    <property type="match status" value="2"/>
</dbReference>
<evidence type="ECO:0000259" key="3">
    <source>
        <dbReference type="Pfam" id="PF05193"/>
    </source>
</evidence>
<gene>
    <name evidence="4" type="ORF">CLV72_109404</name>
</gene>
<keyword evidence="5" id="KW-1185">Reference proteome</keyword>
<dbReference type="AlphaFoldDB" id="A0A2T0PWI1"/>
<sequence length="428" mass="46590">MSTSTVDQFTLANGLRLVTAPAATGQVAAVNLWYGVGSRHERAGRTGFAHLFEHLMFQGSANVPKGGHFEAIERLGGDLNATTSTDRTNYYETVPEHGLDLALWLEADRLGTLREGVTQDVLDNQRDVVKNERRERYDNQPYGTAVERLFANAYPAGHPYHHSVIGSMADLDAATLDDVLDFHRQHYGPDNAVLTVVSSLEPEDVRDRVERFFGGLAARTELPEIPDPSIAPRRDGEVRETVVEPCPAPGVFLAYRVGELGSREYDVSDVLGAVLGRGQGSRLYRRLVVERGLAVDTGGYGNIMNFSFRHTSSLLVVNMLARDGVSGDTLEKAILDELAAAADGVTEEEVERARAVLERDHLQSLASPGGLADALSSSAQMFDDPRAMLDWPERWASIGPEDVAALAADALAPSNRLALRFEPEEVAA</sequence>
<accession>A0A2T0PWI1</accession>
<feature type="domain" description="Peptidase M16 N-terminal" evidence="2">
    <location>
        <begin position="18"/>
        <end position="154"/>
    </location>
</feature>
<dbReference type="PANTHER" id="PTHR11851:SF49">
    <property type="entry name" value="MITOCHONDRIAL-PROCESSING PEPTIDASE SUBUNIT ALPHA"/>
    <property type="match status" value="1"/>
</dbReference>
<evidence type="ECO:0000259" key="2">
    <source>
        <dbReference type="Pfam" id="PF00675"/>
    </source>
</evidence>
<dbReference type="InterPro" id="IPR007863">
    <property type="entry name" value="Peptidase_M16_C"/>
</dbReference>
<name>A0A2T0PWI1_9ACTN</name>
<dbReference type="PANTHER" id="PTHR11851">
    <property type="entry name" value="METALLOPROTEASE"/>
    <property type="match status" value="1"/>
</dbReference>
<reference evidence="4 5" key="1">
    <citation type="submission" date="2018-03" db="EMBL/GenBank/DDBJ databases">
        <title>Genomic Encyclopedia of Archaeal and Bacterial Type Strains, Phase II (KMG-II): from individual species to whole genera.</title>
        <authorList>
            <person name="Goeker M."/>
        </authorList>
    </citation>
    <scope>NUCLEOTIDE SEQUENCE [LARGE SCALE GENOMIC DNA]</scope>
    <source>
        <strain evidence="4 5">DSM 45601</strain>
    </source>
</reference>
<dbReference type="RefSeq" id="WP_106252204.1">
    <property type="nucleotide sequence ID" value="NZ_PVZC01000009.1"/>
</dbReference>
<dbReference type="InterPro" id="IPR011765">
    <property type="entry name" value="Pept_M16_N"/>
</dbReference>
<comment type="similarity">
    <text evidence="1">Belongs to the peptidase M16 family.</text>
</comment>
<organism evidence="4 5">
    <name type="scientific">Allonocardiopsis opalescens</name>
    <dbReference type="NCBI Taxonomy" id="1144618"/>
    <lineage>
        <taxon>Bacteria</taxon>
        <taxon>Bacillati</taxon>
        <taxon>Actinomycetota</taxon>
        <taxon>Actinomycetes</taxon>
        <taxon>Streptosporangiales</taxon>
        <taxon>Allonocardiopsis</taxon>
    </lineage>
</organism>
<evidence type="ECO:0000313" key="4">
    <source>
        <dbReference type="EMBL" id="PRX95790.1"/>
    </source>
</evidence>
<evidence type="ECO:0000256" key="1">
    <source>
        <dbReference type="ARBA" id="ARBA00007261"/>
    </source>
</evidence>
<dbReference type="Pfam" id="PF05193">
    <property type="entry name" value="Peptidase_M16_C"/>
    <property type="match status" value="1"/>
</dbReference>
<comment type="caution">
    <text evidence="4">The sequence shown here is derived from an EMBL/GenBank/DDBJ whole genome shotgun (WGS) entry which is preliminary data.</text>
</comment>
<dbReference type="InterPro" id="IPR050361">
    <property type="entry name" value="MPP/UQCRC_Complex"/>
</dbReference>